<evidence type="ECO:0000313" key="2">
    <source>
        <dbReference type="EnsemblPlants" id="ORUFI08G16330.1"/>
    </source>
</evidence>
<protein>
    <submittedName>
        <fullName evidence="2">Uncharacterized protein</fullName>
    </submittedName>
</protein>
<organism evidence="2 3">
    <name type="scientific">Oryza rufipogon</name>
    <name type="common">Brownbeard rice</name>
    <name type="synonym">Asian wild rice</name>
    <dbReference type="NCBI Taxonomy" id="4529"/>
    <lineage>
        <taxon>Eukaryota</taxon>
        <taxon>Viridiplantae</taxon>
        <taxon>Streptophyta</taxon>
        <taxon>Embryophyta</taxon>
        <taxon>Tracheophyta</taxon>
        <taxon>Spermatophyta</taxon>
        <taxon>Magnoliopsida</taxon>
        <taxon>Liliopsida</taxon>
        <taxon>Poales</taxon>
        <taxon>Poaceae</taxon>
        <taxon>BOP clade</taxon>
        <taxon>Oryzoideae</taxon>
        <taxon>Oryzeae</taxon>
        <taxon>Oryzinae</taxon>
        <taxon>Oryza</taxon>
    </lineage>
</organism>
<dbReference type="Proteomes" id="UP000008022">
    <property type="component" value="Unassembled WGS sequence"/>
</dbReference>
<dbReference type="OMA" id="VITQHGN"/>
<sequence length="139" mass="15135">MAQQQCSPDKRPIFHSPRLRERATEADPPPSPAPAKRLGGGGRGSGERPFLFPEDGVWLLLQRALQRSAHCRMVGKKVDCISNCRLSSLHLPIPCTSAMNADTEMLEGEVITQHGNQGSKDKLAIGLAKPSGWPKSSFH</sequence>
<reference evidence="3" key="1">
    <citation type="submission" date="2013-06" db="EMBL/GenBank/DDBJ databases">
        <authorList>
            <person name="Zhao Q."/>
        </authorList>
    </citation>
    <scope>NUCLEOTIDE SEQUENCE</scope>
    <source>
        <strain evidence="3">cv. W1943</strain>
    </source>
</reference>
<evidence type="ECO:0000256" key="1">
    <source>
        <dbReference type="SAM" id="MobiDB-lite"/>
    </source>
</evidence>
<feature type="region of interest" description="Disordered" evidence="1">
    <location>
        <begin position="1"/>
        <end position="49"/>
    </location>
</feature>
<dbReference type="AlphaFoldDB" id="A0A0E0QIX3"/>
<accession>A0A0E0QIX3</accession>
<reference evidence="2" key="2">
    <citation type="submission" date="2015-06" db="UniProtKB">
        <authorList>
            <consortium name="EnsemblPlants"/>
        </authorList>
    </citation>
    <scope>IDENTIFICATION</scope>
</reference>
<keyword evidence="3" id="KW-1185">Reference proteome</keyword>
<dbReference type="EnsemblPlants" id="ORUFI08G16330.1">
    <property type="protein sequence ID" value="ORUFI08G16330.1"/>
    <property type="gene ID" value="ORUFI08G16330"/>
</dbReference>
<name>A0A0E0QIX3_ORYRU</name>
<proteinExistence type="predicted"/>
<evidence type="ECO:0000313" key="3">
    <source>
        <dbReference type="Proteomes" id="UP000008022"/>
    </source>
</evidence>
<dbReference type="Gramene" id="ORUFI08G16330.1">
    <property type="protein sequence ID" value="ORUFI08G16330.1"/>
    <property type="gene ID" value="ORUFI08G16330"/>
</dbReference>
<feature type="compositionally biased region" description="Basic and acidic residues" evidence="1">
    <location>
        <begin position="8"/>
        <end position="25"/>
    </location>
</feature>